<dbReference type="PANTHER" id="PTHR38479">
    <property type="entry name" value="LMO0824 PROTEIN"/>
    <property type="match status" value="1"/>
</dbReference>
<dbReference type="EMBL" id="JBHUNE010000008">
    <property type="protein sequence ID" value="MFD2758990.1"/>
    <property type="molecule type" value="Genomic_DNA"/>
</dbReference>
<reference evidence="2" key="1">
    <citation type="journal article" date="2019" name="Int. J. Syst. Evol. Microbiol.">
        <title>The Global Catalogue of Microorganisms (GCM) 10K type strain sequencing project: providing services to taxonomists for standard genome sequencing and annotation.</title>
        <authorList>
            <consortium name="The Broad Institute Genomics Platform"/>
            <consortium name="The Broad Institute Genome Sequencing Center for Infectious Disease"/>
            <person name="Wu L."/>
            <person name="Ma J."/>
        </authorList>
    </citation>
    <scope>NUCLEOTIDE SEQUENCE [LARGE SCALE GENOMIC DNA]</scope>
    <source>
        <strain evidence="2">TISTR 1514</strain>
    </source>
</reference>
<dbReference type="Pfam" id="PF06224">
    <property type="entry name" value="AlkZ-like"/>
    <property type="match status" value="1"/>
</dbReference>
<evidence type="ECO:0000313" key="2">
    <source>
        <dbReference type="Proteomes" id="UP001597492"/>
    </source>
</evidence>
<name>A0ABW5V0J9_9MICO</name>
<protein>
    <submittedName>
        <fullName evidence="1">Winged helix DNA-binding domain-containing protein</fullName>
    </submittedName>
</protein>
<dbReference type="Proteomes" id="UP001597492">
    <property type="component" value="Unassembled WGS sequence"/>
</dbReference>
<dbReference type="PANTHER" id="PTHR38479:SF2">
    <property type="entry name" value="WINGED HELIX DNA-BINDING DOMAIN-CONTAINING PROTEIN"/>
    <property type="match status" value="1"/>
</dbReference>
<accession>A0ABW5V0J9</accession>
<gene>
    <name evidence="1" type="ORF">ACFSW7_11455</name>
</gene>
<keyword evidence="1" id="KW-0238">DNA-binding</keyword>
<dbReference type="GO" id="GO:0003677">
    <property type="term" value="F:DNA binding"/>
    <property type="evidence" value="ECO:0007669"/>
    <property type="project" value="UniProtKB-KW"/>
</dbReference>
<evidence type="ECO:0000313" key="1">
    <source>
        <dbReference type="EMBL" id="MFD2758990.1"/>
    </source>
</evidence>
<proteinExistence type="predicted"/>
<dbReference type="RefSeq" id="WP_019617428.1">
    <property type="nucleotide sequence ID" value="NZ_JBHUNE010000008.1"/>
</dbReference>
<sequence length="366" mass="39387">MNAQRHLAELRITAHRLAAPTAATPAEAAAQLATAQGQHLGGVMASIAQRTRGGTYAGVAEAFGRGELVRGYPMRGTVFAVSADDLAWQTALTSERQLRAAEKRRRAHGLDDLVDLAADVARATIHAAQSEAASKAALAEAWGRAGIPTDDGRTYHLVFTLMARGDLAYGPIDAGEQLVVDAETWLPESGTLEARFNGSVDDALANWLRTYLESHGPATFRDFAWWTKLPLTQIRRVAAAATAGLEQYGDLDGEPLWGRVGLEDEHRELGTATLRRGRLLAPFDELVLGYADRTFIIRPEHHPQLVPGNNGVFKNGLLRGGEIVGTWSAKRRAAGDELVATPFGAALSATALREFERGFAAYPHPS</sequence>
<organism evidence="1 2">
    <name type="scientific">Gulosibacter faecalis</name>
    <dbReference type="NCBI Taxonomy" id="272240"/>
    <lineage>
        <taxon>Bacteria</taxon>
        <taxon>Bacillati</taxon>
        <taxon>Actinomycetota</taxon>
        <taxon>Actinomycetes</taxon>
        <taxon>Micrococcales</taxon>
        <taxon>Microbacteriaceae</taxon>
        <taxon>Gulosibacter</taxon>
    </lineage>
</organism>
<comment type="caution">
    <text evidence="1">The sequence shown here is derived from an EMBL/GenBank/DDBJ whole genome shotgun (WGS) entry which is preliminary data.</text>
</comment>
<keyword evidence="2" id="KW-1185">Reference proteome</keyword>
<dbReference type="InterPro" id="IPR009351">
    <property type="entry name" value="AlkZ-like"/>
</dbReference>